<feature type="transmembrane region" description="Helical" evidence="1">
    <location>
        <begin position="31"/>
        <end position="52"/>
    </location>
</feature>
<organism evidence="2 3">
    <name type="scientific">Mucilaginibacter hurinus</name>
    <dbReference type="NCBI Taxonomy" id="2201324"/>
    <lineage>
        <taxon>Bacteria</taxon>
        <taxon>Pseudomonadati</taxon>
        <taxon>Bacteroidota</taxon>
        <taxon>Sphingobacteriia</taxon>
        <taxon>Sphingobacteriales</taxon>
        <taxon>Sphingobacteriaceae</taxon>
        <taxon>Mucilaginibacter</taxon>
    </lineage>
</organism>
<sequence>MKKSSLSISKINDYFWSRVLRSTESNSQSLSVFRIIAGVFLLIIYTNNYAWIGEMPNAFFMPPILSPANLLTHGFPPKEFFWIMDFALILTALCITLGVKARVATIIHVLISVICINYASSFGKIGHNIFLYLLLGCMSFSGWGTRLAIYPDKEDKYHLPAKSLSILSILLCFGFFSAGCEKALNWINFDLTTSGTAKWFYNSYFNFERTYFLASSLRNAPFWIFKAMDFAGVILELSPLFFLLHSRKSWQLFLVFACCFHLTNVLFFNISFINNGLVYLAFMDYTSAFNYLKKILSKKTVQLVVTLGLALIVALRIDSIIDFSRSIFIFLPPVPQYQMYGILFFWLIILGIILRNLIKTTPLNSRNSSEYLPDV</sequence>
<protein>
    <recommendedName>
        <fullName evidence="4">HTTM domain-containing protein</fullName>
    </recommendedName>
</protein>
<evidence type="ECO:0000313" key="3">
    <source>
        <dbReference type="Proteomes" id="UP000253209"/>
    </source>
</evidence>
<feature type="transmembrane region" description="Helical" evidence="1">
    <location>
        <begin position="129"/>
        <end position="149"/>
    </location>
</feature>
<name>A0A367GTP7_9SPHI</name>
<evidence type="ECO:0008006" key="4">
    <source>
        <dbReference type="Google" id="ProtNLM"/>
    </source>
</evidence>
<proteinExistence type="predicted"/>
<keyword evidence="1" id="KW-0812">Transmembrane</keyword>
<keyword evidence="1" id="KW-1133">Transmembrane helix</keyword>
<evidence type="ECO:0000313" key="2">
    <source>
        <dbReference type="EMBL" id="RCH56660.1"/>
    </source>
</evidence>
<feature type="transmembrane region" description="Helical" evidence="1">
    <location>
        <begin position="222"/>
        <end position="243"/>
    </location>
</feature>
<gene>
    <name evidence="2" type="ORF">DJ568_02015</name>
</gene>
<evidence type="ECO:0000256" key="1">
    <source>
        <dbReference type="SAM" id="Phobius"/>
    </source>
</evidence>
<dbReference type="EMBL" id="QGDC01000001">
    <property type="protein sequence ID" value="RCH56660.1"/>
    <property type="molecule type" value="Genomic_DNA"/>
</dbReference>
<feature type="transmembrane region" description="Helical" evidence="1">
    <location>
        <begin position="250"/>
        <end position="270"/>
    </location>
</feature>
<dbReference type="Proteomes" id="UP000253209">
    <property type="component" value="Unassembled WGS sequence"/>
</dbReference>
<accession>A0A367GTP7</accession>
<feature type="transmembrane region" description="Helical" evidence="1">
    <location>
        <begin position="80"/>
        <end position="99"/>
    </location>
</feature>
<dbReference type="RefSeq" id="WP_114003557.1">
    <property type="nucleotide sequence ID" value="NZ_QGDC01000001.1"/>
</dbReference>
<feature type="transmembrane region" description="Helical" evidence="1">
    <location>
        <begin position="337"/>
        <end position="358"/>
    </location>
</feature>
<keyword evidence="1" id="KW-0472">Membrane</keyword>
<dbReference type="OrthoDB" id="1496251at2"/>
<keyword evidence="3" id="KW-1185">Reference proteome</keyword>
<feature type="transmembrane region" description="Helical" evidence="1">
    <location>
        <begin position="106"/>
        <end position="123"/>
    </location>
</feature>
<comment type="caution">
    <text evidence="2">The sequence shown here is derived from an EMBL/GenBank/DDBJ whole genome shotgun (WGS) entry which is preliminary data.</text>
</comment>
<feature type="transmembrane region" description="Helical" evidence="1">
    <location>
        <begin position="161"/>
        <end position="179"/>
    </location>
</feature>
<reference evidence="2 3" key="1">
    <citation type="submission" date="2018-05" db="EMBL/GenBank/DDBJ databases">
        <title>Mucilaginibacter hurinus sp. nov., isolated from briquette warehouse soil.</title>
        <authorList>
            <person name="Choi L."/>
        </authorList>
    </citation>
    <scope>NUCLEOTIDE SEQUENCE [LARGE SCALE GENOMIC DNA]</scope>
    <source>
        <strain evidence="2 3">ZR32</strain>
    </source>
</reference>
<dbReference type="AlphaFoldDB" id="A0A367GTP7"/>